<dbReference type="Pfam" id="PF11962">
    <property type="entry name" value="Peptidase_G2"/>
    <property type="match status" value="1"/>
</dbReference>
<comment type="caution">
    <text evidence="3">The sequence shown here is derived from an EMBL/GenBank/DDBJ whole genome shotgun (WGS) entry which is preliminary data.</text>
</comment>
<dbReference type="Gene3D" id="2.40.300.10">
    <property type="entry name" value="Head decoration protein D"/>
    <property type="match status" value="1"/>
</dbReference>
<dbReference type="CDD" id="cd12820">
    <property type="entry name" value="LbR_YadA-like"/>
    <property type="match status" value="1"/>
</dbReference>
<protein>
    <recommendedName>
        <fullName evidence="2">Peptidase G2 IMC autoproteolytic cleavage domain-containing protein</fullName>
    </recommendedName>
</protein>
<proteinExistence type="predicted"/>
<dbReference type="EMBL" id="JAGGDJ010000004">
    <property type="protein sequence ID" value="MBO7744516.1"/>
    <property type="molecule type" value="Genomic_DNA"/>
</dbReference>
<organism evidence="3 4">
    <name type="scientific">Paenibacillus artemisiicola</name>
    <dbReference type="NCBI Taxonomy" id="1172618"/>
    <lineage>
        <taxon>Bacteria</taxon>
        <taxon>Bacillati</taxon>
        <taxon>Bacillota</taxon>
        <taxon>Bacilli</taxon>
        <taxon>Bacillales</taxon>
        <taxon>Paenibacillaceae</taxon>
        <taxon>Paenibacillus</taxon>
    </lineage>
</organism>
<reference evidence="3 4" key="1">
    <citation type="submission" date="2021-03" db="EMBL/GenBank/DDBJ databases">
        <title>Paenibacillus artemisicola MWE-103 whole genome sequence.</title>
        <authorList>
            <person name="Ham Y.J."/>
        </authorList>
    </citation>
    <scope>NUCLEOTIDE SEQUENCE [LARGE SCALE GENOMIC DNA]</scope>
    <source>
        <strain evidence="3 4">MWE-103</strain>
    </source>
</reference>
<evidence type="ECO:0000259" key="2">
    <source>
        <dbReference type="Pfam" id="PF11962"/>
    </source>
</evidence>
<dbReference type="Proteomes" id="UP000670947">
    <property type="component" value="Unassembled WGS sequence"/>
</dbReference>
<feature type="domain" description="Peptidase G2 IMC autoproteolytic cleavage" evidence="2">
    <location>
        <begin position="359"/>
        <end position="535"/>
    </location>
</feature>
<dbReference type="InterPro" id="IPR021865">
    <property type="entry name" value="Peptidase_G2"/>
</dbReference>
<dbReference type="Gene3D" id="2.150.10.10">
    <property type="entry name" value="Serralysin-like metalloprotease, C-terminal"/>
    <property type="match status" value="1"/>
</dbReference>
<feature type="region of interest" description="Disordered" evidence="1">
    <location>
        <begin position="137"/>
        <end position="178"/>
    </location>
</feature>
<sequence length="554" mass="56911">MRLASHLKGVMCFVPDCNQNPAGECSDAEGIDTTANGIASHAEGDQTIANANASHAEGRTTTANGAASHAEGYQTIANADTAHAEGNTTQAAGAASHAEGYLTIAAADTAHAEGYGTTAAGVASHAEGFGTMAEGVASHAEGEGNAARGRASHAEGGGVDPHGSPVRNQANGSGSHAEGAGTLAAGFAAHAEGGTANVTLYPGTKAMGDFSHAEGFGTSANGAVSHAEGQFSVTNGIAAHAEGFNTQAIGLGAHAQNINAVAMGTASHAEGMDTTSASLGTHAEGVLTTASGQAGHAEGLATIASGNYSHAEGEGTSTAGFQNAHIMGRFGDAEQAHSWFIGNGSSRDARGLGAKWLASSGEMFIDGASYNTGGADYAEMFQSHDETIIDVGYFVTLEGDRIRIAAASDAYILGISSATPSIVGNSAELSWHGRYRLDAWGRRTYHEVRVPAVMDRQGNELTPEHTEVQPVMNPEWDPQRAYVPRKQRPEWVAVGLIGKMLVRDDGTCVQNGYCTPNDQGVATASAYGYRVMKRTGANQVCVLYLPHMFSPEHR</sequence>
<name>A0ABS3W875_9BACL</name>
<dbReference type="InterPro" id="IPR011049">
    <property type="entry name" value="Serralysin-like_metalloprot_C"/>
</dbReference>
<dbReference type="Gene3D" id="4.10.80.40">
    <property type="entry name" value="succinate dehydrogenase protein domain"/>
    <property type="match status" value="1"/>
</dbReference>
<accession>A0ABS3W875</accession>
<gene>
    <name evidence="3" type="ORF">I8J29_09935</name>
</gene>
<evidence type="ECO:0000313" key="3">
    <source>
        <dbReference type="EMBL" id="MBO7744516.1"/>
    </source>
</evidence>
<evidence type="ECO:0000256" key="1">
    <source>
        <dbReference type="SAM" id="MobiDB-lite"/>
    </source>
</evidence>
<keyword evidence="4" id="KW-1185">Reference proteome</keyword>
<dbReference type="SUPFAM" id="SSF101967">
    <property type="entry name" value="Adhesin YadA, collagen-binding domain"/>
    <property type="match status" value="1"/>
</dbReference>
<evidence type="ECO:0000313" key="4">
    <source>
        <dbReference type="Proteomes" id="UP000670947"/>
    </source>
</evidence>